<proteinExistence type="predicted"/>
<organism evidence="1 2">
    <name type="scientific">Ophiocordyceps australis</name>
    <dbReference type="NCBI Taxonomy" id="1399860"/>
    <lineage>
        <taxon>Eukaryota</taxon>
        <taxon>Fungi</taxon>
        <taxon>Dikarya</taxon>
        <taxon>Ascomycota</taxon>
        <taxon>Pezizomycotina</taxon>
        <taxon>Sordariomycetes</taxon>
        <taxon>Hypocreomycetidae</taxon>
        <taxon>Hypocreales</taxon>
        <taxon>Ophiocordycipitaceae</taxon>
        <taxon>Ophiocordyceps</taxon>
    </lineage>
</organism>
<sequence>MVIRFRFSSADVEQRISSLQARIILVPPKQGEQYPKIRVLAPHEINADAVSAGISTDEKQKMDMSIEQPSLHIPLVRGGVWKESSKKVDYLDTFLRQ</sequence>
<name>A0A2C5YBT1_9HYPO</name>
<dbReference type="Proteomes" id="UP000226192">
    <property type="component" value="Unassembled WGS sequence"/>
</dbReference>
<keyword evidence="2" id="KW-1185">Reference proteome</keyword>
<dbReference type="AlphaFoldDB" id="A0A2C5YBT1"/>
<protein>
    <submittedName>
        <fullName evidence="1">Uncharacterized protein</fullName>
    </submittedName>
</protein>
<comment type="caution">
    <text evidence="1">The sequence shown here is derived from an EMBL/GenBank/DDBJ whole genome shotgun (WGS) entry which is preliminary data.</text>
</comment>
<accession>A0A2C5YBT1</accession>
<dbReference type="OrthoDB" id="5030973at2759"/>
<evidence type="ECO:0000313" key="1">
    <source>
        <dbReference type="EMBL" id="PHH64331.1"/>
    </source>
</evidence>
<gene>
    <name evidence="1" type="ORF">CDD81_4688</name>
</gene>
<evidence type="ECO:0000313" key="2">
    <source>
        <dbReference type="Proteomes" id="UP000226192"/>
    </source>
</evidence>
<dbReference type="EMBL" id="NJET01000032">
    <property type="protein sequence ID" value="PHH64331.1"/>
    <property type="molecule type" value="Genomic_DNA"/>
</dbReference>
<reference evidence="1 2" key="1">
    <citation type="submission" date="2017-06" db="EMBL/GenBank/DDBJ databases">
        <title>Ant-infecting Ophiocordyceps genomes reveal a high diversity of potential behavioral manipulation genes and a possible major role for enterotoxins.</title>
        <authorList>
            <person name="De Bekker C."/>
            <person name="Evans H.C."/>
            <person name="Brachmann A."/>
            <person name="Hughes D.P."/>
        </authorList>
    </citation>
    <scope>NUCLEOTIDE SEQUENCE [LARGE SCALE GENOMIC DNA]</scope>
    <source>
        <strain evidence="1 2">Map64</strain>
    </source>
</reference>